<dbReference type="AlphaFoldDB" id="A0A931CBA7"/>
<dbReference type="GO" id="GO:0032259">
    <property type="term" value="P:methylation"/>
    <property type="evidence" value="ECO:0007669"/>
    <property type="project" value="UniProtKB-KW"/>
</dbReference>
<gene>
    <name evidence="2" type="ORF">I4J89_09670</name>
</gene>
<dbReference type="PANTHER" id="PTHR43460">
    <property type="entry name" value="METHYLTRANSFERASE"/>
    <property type="match status" value="1"/>
</dbReference>
<keyword evidence="2" id="KW-0808">Transferase</keyword>
<keyword evidence="2" id="KW-0489">Methyltransferase</keyword>
<dbReference type="Proteomes" id="UP000598146">
    <property type="component" value="Unassembled WGS sequence"/>
</dbReference>
<dbReference type="Pfam" id="PF08241">
    <property type="entry name" value="Methyltransf_11"/>
    <property type="match status" value="1"/>
</dbReference>
<protein>
    <submittedName>
        <fullName evidence="2">Class I SAM-dependent methyltransferase</fullName>
    </submittedName>
</protein>
<comment type="caution">
    <text evidence="2">The sequence shown here is derived from an EMBL/GenBank/DDBJ whole genome shotgun (WGS) entry which is preliminary data.</text>
</comment>
<dbReference type="PANTHER" id="PTHR43460:SF1">
    <property type="entry name" value="METHYLTRANSFERASE TYPE 11 DOMAIN-CONTAINING PROTEIN"/>
    <property type="match status" value="1"/>
</dbReference>
<name>A0A931CBA7_9ACTN</name>
<dbReference type="SUPFAM" id="SSF53335">
    <property type="entry name" value="S-adenosyl-L-methionine-dependent methyltransferases"/>
    <property type="match status" value="1"/>
</dbReference>
<sequence length="231" mass="25303">MTGWEFAWLDGLAVASEPSWSYLEMARPLVRRAASLLDLDTGGGELLAELAPLPPHTVAVESWARNTPAARERLTPFGVAVLTELPAGENEFDVVLSRHGRLPAADIARLLKPGGVLLTQQVGSDDLADLNAALEAPPLHPRRWDAEVAVASLEAAGLQVTDVREEHPAAVFRDISAVVHQLRTVPWQIRDFTPHRYERALARLAATIRARGEFTARAHRFLVQAERPTEA</sequence>
<keyword evidence="3" id="KW-1185">Reference proteome</keyword>
<feature type="domain" description="Methyltransferase type 11" evidence="1">
    <location>
        <begin position="37"/>
        <end position="118"/>
    </location>
</feature>
<dbReference type="InterPro" id="IPR029063">
    <property type="entry name" value="SAM-dependent_MTases_sf"/>
</dbReference>
<dbReference type="InterPro" id="IPR052939">
    <property type="entry name" value="23S_rRNA_MeTrnsfrase_RlmA"/>
</dbReference>
<accession>A0A931CBA7</accession>
<reference evidence="2" key="1">
    <citation type="submission" date="2020-11" db="EMBL/GenBank/DDBJ databases">
        <title>Isolation and identification of active actinomycetes.</title>
        <authorList>
            <person name="Sun X."/>
        </authorList>
    </citation>
    <scope>NUCLEOTIDE SEQUENCE</scope>
    <source>
        <strain evidence="2">NEAU-A11</strain>
    </source>
</reference>
<evidence type="ECO:0000313" key="2">
    <source>
        <dbReference type="EMBL" id="MBG0561730.1"/>
    </source>
</evidence>
<evidence type="ECO:0000259" key="1">
    <source>
        <dbReference type="Pfam" id="PF08241"/>
    </source>
</evidence>
<dbReference type="CDD" id="cd02440">
    <property type="entry name" value="AdoMet_MTases"/>
    <property type="match status" value="1"/>
</dbReference>
<dbReference type="GO" id="GO:0008757">
    <property type="term" value="F:S-adenosylmethionine-dependent methyltransferase activity"/>
    <property type="evidence" value="ECO:0007669"/>
    <property type="project" value="InterPro"/>
</dbReference>
<evidence type="ECO:0000313" key="3">
    <source>
        <dbReference type="Proteomes" id="UP000598146"/>
    </source>
</evidence>
<organism evidence="2 3">
    <name type="scientific">Actinoplanes aureus</name>
    <dbReference type="NCBI Taxonomy" id="2792083"/>
    <lineage>
        <taxon>Bacteria</taxon>
        <taxon>Bacillati</taxon>
        <taxon>Actinomycetota</taxon>
        <taxon>Actinomycetes</taxon>
        <taxon>Micromonosporales</taxon>
        <taxon>Micromonosporaceae</taxon>
        <taxon>Actinoplanes</taxon>
    </lineage>
</organism>
<dbReference type="EMBL" id="JADQTO010000004">
    <property type="protein sequence ID" value="MBG0561730.1"/>
    <property type="molecule type" value="Genomic_DNA"/>
</dbReference>
<dbReference type="InterPro" id="IPR013216">
    <property type="entry name" value="Methyltransf_11"/>
</dbReference>
<dbReference type="Gene3D" id="3.40.50.150">
    <property type="entry name" value="Vaccinia Virus protein VP39"/>
    <property type="match status" value="1"/>
</dbReference>
<proteinExistence type="predicted"/>